<dbReference type="Proteomes" id="UP001168098">
    <property type="component" value="Unassembled WGS sequence"/>
</dbReference>
<reference evidence="2 3" key="1">
    <citation type="journal article" date="2023" name="BMC Biotechnol.">
        <title>Vitis rotundifolia cv Carlos genome sequencing.</title>
        <authorList>
            <person name="Huff M."/>
            <person name="Hulse-Kemp A."/>
            <person name="Scheffler B."/>
            <person name="Youngblood R."/>
            <person name="Simpson S."/>
            <person name="Babiker E."/>
            <person name="Staton M."/>
        </authorList>
    </citation>
    <scope>NUCLEOTIDE SEQUENCE [LARGE SCALE GENOMIC DNA]</scope>
    <source>
        <tissue evidence="2">Leaf</tissue>
    </source>
</reference>
<comment type="caution">
    <text evidence="2">The sequence shown here is derived from an EMBL/GenBank/DDBJ whole genome shotgun (WGS) entry which is preliminary data.</text>
</comment>
<feature type="domain" description="Transposase-associated" evidence="1">
    <location>
        <begin position="5"/>
        <end position="77"/>
    </location>
</feature>
<dbReference type="AlphaFoldDB" id="A0AA39E171"/>
<name>A0AA39E171_VITRO</name>
<dbReference type="PANTHER" id="PTHR10775">
    <property type="entry name" value="OS08G0208400 PROTEIN"/>
    <property type="match status" value="1"/>
</dbReference>
<sequence length="240" mass="28280">MPIDKSWMQKSRVSTKYHKRVLEFLGFAFNNAPRKEMLSCPCIRCNNCLMQKQEIMYDHLLDNGIARNYVRWLMHGEYEFCELTNTSTNESHMHDEMQEMLNDAFGMSMPNEESERSPHVHEEFEKLNEDANKFYNFLREVEHELYLGCKKFTKLSFIIRLFHMNCLNGWSNKSFTMLLELLKEALPKGETLPSNYYEAKKILRDLGLHYIKIDACPSDCMLYSKEHANANECVVCGVSR</sequence>
<dbReference type="Pfam" id="PF13963">
    <property type="entry name" value="Transpos_assoc"/>
    <property type="match status" value="1"/>
</dbReference>
<protein>
    <recommendedName>
        <fullName evidence="1">Transposase-associated domain-containing protein</fullName>
    </recommendedName>
</protein>
<keyword evidence="3" id="KW-1185">Reference proteome</keyword>
<evidence type="ECO:0000259" key="1">
    <source>
        <dbReference type="Pfam" id="PF13963"/>
    </source>
</evidence>
<gene>
    <name evidence="2" type="ORF">PVL29_003747</name>
</gene>
<proteinExistence type="predicted"/>
<accession>A0AA39E171</accession>
<evidence type="ECO:0000313" key="3">
    <source>
        <dbReference type="Proteomes" id="UP001168098"/>
    </source>
</evidence>
<dbReference type="PANTHER" id="PTHR10775:SF177">
    <property type="entry name" value="TNP2, PARTIAL"/>
    <property type="match status" value="1"/>
</dbReference>
<organism evidence="2 3">
    <name type="scientific">Vitis rotundifolia</name>
    <name type="common">Muscadine grape</name>
    <dbReference type="NCBI Taxonomy" id="103349"/>
    <lineage>
        <taxon>Eukaryota</taxon>
        <taxon>Viridiplantae</taxon>
        <taxon>Streptophyta</taxon>
        <taxon>Embryophyta</taxon>
        <taxon>Tracheophyta</taxon>
        <taxon>Spermatophyta</taxon>
        <taxon>Magnoliopsida</taxon>
        <taxon>eudicotyledons</taxon>
        <taxon>Gunneridae</taxon>
        <taxon>Pentapetalae</taxon>
        <taxon>rosids</taxon>
        <taxon>Vitales</taxon>
        <taxon>Vitaceae</taxon>
        <taxon>Viteae</taxon>
        <taxon>Vitis</taxon>
    </lineage>
</organism>
<evidence type="ECO:0000313" key="2">
    <source>
        <dbReference type="EMBL" id="KAJ9705791.1"/>
    </source>
</evidence>
<dbReference type="InterPro" id="IPR029480">
    <property type="entry name" value="Transpos_assoc"/>
</dbReference>
<dbReference type="EMBL" id="JARBHA010000003">
    <property type="protein sequence ID" value="KAJ9705791.1"/>
    <property type="molecule type" value="Genomic_DNA"/>
</dbReference>